<name>A0A2P6MPC1_9EUKA</name>
<sequence length="218" mass="24710">MIKPEEKERVDQLLASDKNVNITVDENSNIMAEIDRKLASLMSKTDRDRASQEAKMDKMAARNLPNTSKTEEDRFTETEYQPYPTLKEDILSEIKEKLDTLKGGEMVATDVEIYKLLLQYERQIEMEEEMSSVPEVGTKVLFPPVRVPHPHSAGSHHSPSHHHHHDSPLSIDPTLRQSLSELGQPPQPKCLSEREKKPRSTTPTLPQINKRPSSSPGT</sequence>
<keyword evidence="2" id="KW-0378">Hydrolase</keyword>
<keyword evidence="2" id="KW-0645">Protease</keyword>
<reference evidence="2 3" key="1">
    <citation type="journal article" date="2018" name="Genome Biol. Evol.">
        <title>Multiple Roots of Fruiting Body Formation in Amoebozoa.</title>
        <authorList>
            <person name="Hillmann F."/>
            <person name="Forbes G."/>
            <person name="Novohradska S."/>
            <person name="Ferling I."/>
            <person name="Riege K."/>
            <person name="Groth M."/>
            <person name="Westermann M."/>
            <person name="Marz M."/>
            <person name="Spaller T."/>
            <person name="Winckler T."/>
            <person name="Schaap P."/>
            <person name="Glockner G."/>
        </authorList>
    </citation>
    <scope>NUCLEOTIDE SEQUENCE [LARGE SCALE GENOMIC DNA]</scope>
    <source>
        <strain evidence="2 3">Jena</strain>
    </source>
</reference>
<keyword evidence="2" id="KW-0031">Aminopeptidase</keyword>
<accession>A0A2P6MPC1</accession>
<organism evidence="2 3">
    <name type="scientific">Planoprotostelium fungivorum</name>
    <dbReference type="NCBI Taxonomy" id="1890364"/>
    <lineage>
        <taxon>Eukaryota</taxon>
        <taxon>Amoebozoa</taxon>
        <taxon>Evosea</taxon>
        <taxon>Variosea</taxon>
        <taxon>Cavosteliida</taxon>
        <taxon>Cavosteliaceae</taxon>
        <taxon>Planoprotostelium</taxon>
    </lineage>
</organism>
<keyword evidence="3" id="KW-1185">Reference proteome</keyword>
<gene>
    <name evidence="2" type="ORF">PROFUN_02577</name>
</gene>
<dbReference type="EMBL" id="MDYQ01000599">
    <property type="protein sequence ID" value="PRP73568.1"/>
    <property type="molecule type" value="Genomic_DNA"/>
</dbReference>
<dbReference type="Proteomes" id="UP000241769">
    <property type="component" value="Unassembled WGS sequence"/>
</dbReference>
<evidence type="ECO:0000256" key="1">
    <source>
        <dbReference type="SAM" id="MobiDB-lite"/>
    </source>
</evidence>
<protein>
    <submittedName>
        <fullName evidence="2">Leucyl aminopeptidase</fullName>
    </submittedName>
</protein>
<feature type="region of interest" description="Disordered" evidence="1">
    <location>
        <begin position="142"/>
        <end position="218"/>
    </location>
</feature>
<proteinExistence type="predicted"/>
<dbReference type="InParanoid" id="A0A2P6MPC1"/>
<comment type="caution">
    <text evidence="2">The sequence shown here is derived from an EMBL/GenBank/DDBJ whole genome shotgun (WGS) entry which is preliminary data.</text>
</comment>
<evidence type="ECO:0000313" key="3">
    <source>
        <dbReference type="Proteomes" id="UP000241769"/>
    </source>
</evidence>
<feature type="compositionally biased region" description="Polar residues" evidence="1">
    <location>
        <begin position="200"/>
        <end position="218"/>
    </location>
</feature>
<dbReference type="GO" id="GO:0004177">
    <property type="term" value="F:aminopeptidase activity"/>
    <property type="evidence" value="ECO:0007669"/>
    <property type="project" value="UniProtKB-KW"/>
</dbReference>
<evidence type="ECO:0000313" key="2">
    <source>
        <dbReference type="EMBL" id="PRP73568.1"/>
    </source>
</evidence>
<feature type="compositionally biased region" description="Basic and acidic residues" evidence="1">
    <location>
        <begin position="43"/>
        <end position="60"/>
    </location>
</feature>
<dbReference type="AlphaFoldDB" id="A0A2P6MPC1"/>
<feature type="region of interest" description="Disordered" evidence="1">
    <location>
        <begin position="43"/>
        <end position="76"/>
    </location>
</feature>